<sequence>MVNALASIHNWFLYQLDVNNTFLPGDFQEDVYMTPPPGITNDPSK</sequence>
<accession>A0A392WEK4</accession>
<comment type="caution">
    <text evidence="2">The sequence shown here is derived from an EMBL/GenBank/DDBJ whole genome shotgun (WGS) entry which is preliminary data.</text>
</comment>
<dbReference type="Proteomes" id="UP000265520">
    <property type="component" value="Unassembled WGS sequence"/>
</dbReference>
<evidence type="ECO:0000259" key="1">
    <source>
        <dbReference type="Pfam" id="PF07727"/>
    </source>
</evidence>
<evidence type="ECO:0000313" key="3">
    <source>
        <dbReference type="Proteomes" id="UP000265520"/>
    </source>
</evidence>
<dbReference type="AlphaFoldDB" id="A0A392WEK4"/>
<keyword evidence="3" id="KW-1185">Reference proteome</keyword>
<dbReference type="InterPro" id="IPR013103">
    <property type="entry name" value="RVT_2"/>
</dbReference>
<proteinExistence type="predicted"/>
<reference evidence="2 3" key="1">
    <citation type="journal article" date="2018" name="Front. Plant Sci.">
        <title>Red Clover (Trifolium pratense) and Zigzag Clover (T. medium) - A Picture of Genomic Similarities and Differences.</title>
        <authorList>
            <person name="Dluhosova J."/>
            <person name="Istvanek J."/>
            <person name="Nedelnik J."/>
            <person name="Repkova J."/>
        </authorList>
    </citation>
    <scope>NUCLEOTIDE SEQUENCE [LARGE SCALE GENOMIC DNA]</scope>
    <source>
        <strain evidence="3">cv. 10/8</strain>
        <tissue evidence="2">Leaf</tissue>
    </source>
</reference>
<organism evidence="2 3">
    <name type="scientific">Trifolium medium</name>
    <dbReference type="NCBI Taxonomy" id="97028"/>
    <lineage>
        <taxon>Eukaryota</taxon>
        <taxon>Viridiplantae</taxon>
        <taxon>Streptophyta</taxon>
        <taxon>Embryophyta</taxon>
        <taxon>Tracheophyta</taxon>
        <taxon>Spermatophyta</taxon>
        <taxon>Magnoliopsida</taxon>
        <taxon>eudicotyledons</taxon>
        <taxon>Gunneridae</taxon>
        <taxon>Pentapetalae</taxon>
        <taxon>rosids</taxon>
        <taxon>fabids</taxon>
        <taxon>Fabales</taxon>
        <taxon>Fabaceae</taxon>
        <taxon>Papilionoideae</taxon>
        <taxon>50 kb inversion clade</taxon>
        <taxon>NPAAA clade</taxon>
        <taxon>Hologalegina</taxon>
        <taxon>IRL clade</taxon>
        <taxon>Trifolieae</taxon>
        <taxon>Trifolium</taxon>
    </lineage>
</organism>
<name>A0A392WEK4_9FABA</name>
<dbReference type="Pfam" id="PF07727">
    <property type="entry name" value="RVT_2"/>
    <property type="match status" value="1"/>
</dbReference>
<protein>
    <submittedName>
        <fullName evidence="2">Gag-pol polyprotein</fullName>
    </submittedName>
</protein>
<feature type="non-terminal residue" evidence="2">
    <location>
        <position position="45"/>
    </location>
</feature>
<evidence type="ECO:0000313" key="2">
    <source>
        <dbReference type="EMBL" id="MCI98043.1"/>
    </source>
</evidence>
<dbReference type="EMBL" id="LXQA011462388">
    <property type="protein sequence ID" value="MCI98043.1"/>
    <property type="molecule type" value="Genomic_DNA"/>
</dbReference>
<feature type="domain" description="Reverse transcriptase Ty1/copia-type" evidence="1">
    <location>
        <begin position="2"/>
        <end position="42"/>
    </location>
</feature>